<dbReference type="Pfam" id="PF13377">
    <property type="entry name" value="Peripla_BP_3"/>
    <property type="match status" value="1"/>
</dbReference>
<keyword evidence="2 5" id="KW-0238">DNA-binding</keyword>
<evidence type="ECO:0000313" key="5">
    <source>
        <dbReference type="EMBL" id="WPJ97021.1"/>
    </source>
</evidence>
<keyword evidence="3" id="KW-0804">Transcription</keyword>
<dbReference type="Gene3D" id="3.40.50.2300">
    <property type="match status" value="2"/>
</dbReference>
<organism evidence="5 6">
    <name type="scientific">Coraliomargarita algicola</name>
    <dbReference type="NCBI Taxonomy" id="3092156"/>
    <lineage>
        <taxon>Bacteria</taxon>
        <taxon>Pseudomonadati</taxon>
        <taxon>Verrucomicrobiota</taxon>
        <taxon>Opitutia</taxon>
        <taxon>Puniceicoccales</taxon>
        <taxon>Coraliomargaritaceae</taxon>
        <taxon>Coraliomargarita</taxon>
    </lineage>
</organism>
<evidence type="ECO:0000256" key="3">
    <source>
        <dbReference type="ARBA" id="ARBA00023163"/>
    </source>
</evidence>
<gene>
    <name evidence="5" type="ORF">SH580_04780</name>
</gene>
<evidence type="ECO:0000256" key="1">
    <source>
        <dbReference type="ARBA" id="ARBA00023015"/>
    </source>
</evidence>
<dbReference type="RefSeq" id="WP_319833873.1">
    <property type="nucleotide sequence ID" value="NZ_CP138858.1"/>
</dbReference>
<dbReference type="PANTHER" id="PTHR30146">
    <property type="entry name" value="LACI-RELATED TRANSCRIPTIONAL REPRESSOR"/>
    <property type="match status" value="1"/>
</dbReference>
<keyword evidence="6" id="KW-1185">Reference proteome</keyword>
<dbReference type="EMBL" id="CP138858">
    <property type="protein sequence ID" value="WPJ97021.1"/>
    <property type="molecule type" value="Genomic_DNA"/>
</dbReference>
<dbReference type="SUPFAM" id="SSF47413">
    <property type="entry name" value="lambda repressor-like DNA-binding domains"/>
    <property type="match status" value="1"/>
</dbReference>
<dbReference type="InterPro" id="IPR028082">
    <property type="entry name" value="Peripla_BP_I"/>
</dbReference>
<proteinExistence type="predicted"/>
<name>A0ABZ0RNM8_9BACT</name>
<protein>
    <submittedName>
        <fullName evidence="5">LacI family DNA-binding transcriptional regulator</fullName>
    </submittedName>
</protein>
<evidence type="ECO:0000259" key="4">
    <source>
        <dbReference type="PROSITE" id="PS50932"/>
    </source>
</evidence>
<keyword evidence="1" id="KW-0805">Transcription regulation</keyword>
<dbReference type="SMART" id="SM00354">
    <property type="entry name" value="HTH_LACI"/>
    <property type="match status" value="1"/>
</dbReference>
<evidence type="ECO:0000313" key="6">
    <source>
        <dbReference type="Proteomes" id="UP001324993"/>
    </source>
</evidence>
<dbReference type="PROSITE" id="PS50932">
    <property type="entry name" value="HTH_LACI_2"/>
    <property type="match status" value="1"/>
</dbReference>
<feature type="domain" description="HTH lacI-type" evidence="4">
    <location>
        <begin position="6"/>
        <end position="60"/>
    </location>
</feature>
<dbReference type="GO" id="GO:0003677">
    <property type="term" value="F:DNA binding"/>
    <property type="evidence" value="ECO:0007669"/>
    <property type="project" value="UniProtKB-KW"/>
</dbReference>
<dbReference type="CDD" id="cd01392">
    <property type="entry name" value="HTH_LacI"/>
    <property type="match status" value="1"/>
</dbReference>
<dbReference type="PROSITE" id="PS00356">
    <property type="entry name" value="HTH_LACI_1"/>
    <property type="match status" value="1"/>
</dbReference>
<dbReference type="Pfam" id="PF00356">
    <property type="entry name" value="LacI"/>
    <property type="match status" value="1"/>
</dbReference>
<sequence>MSQKRITLRDIAERTNVSRMTVSLALRDDPHVSKATRDHIQNVAKELGYVPDAKLSQLMSKVATSYTSEVKLGELAFITSFDTENDWKSETRLIYKAYKGALRQASQMGYTVTPYWALSRKHRGEGLNQILLARGIEGIIIPPLGLDLIKSGKIEIKLDWSKYCIVQVGSTMVDMPVHTIRHNHFEGMCLCLENLEALGYGRIGLVLSNTSNLRSYQRWSAAYLQWRALRGHNRSTLPCFNFDNSINPTALSIWITQHKIDAIIGTSHHPLQALKQLEIKVPEELGLALLDVAYENDPISGIDQLPEAIGAAAVDNLVLAIKKGSKGIPEIAKQISIAGRWVKGETTKSVRKKRTAANRSILEADLFKEFDCKND</sequence>
<dbReference type="InterPro" id="IPR010982">
    <property type="entry name" value="Lambda_DNA-bd_dom_sf"/>
</dbReference>
<dbReference type="InterPro" id="IPR046335">
    <property type="entry name" value="LacI/GalR-like_sensor"/>
</dbReference>
<dbReference type="SUPFAM" id="SSF53822">
    <property type="entry name" value="Periplasmic binding protein-like I"/>
    <property type="match status" value="1"/>
</dbReference>
<dbReference type="PANTHER" id="PTHR30146:SF153">
    <property type="entry name" value="LACTOSE OPERON REPRESSOR"/>
    <property type="match status" value="1"/>
</dbReference>
<evidence type="ECO:0000256" key="2">
    <source>
        <dbReference type="ARBA" id="ARBA00023125"/>
    </source>
</evidence>
<dbReference type="Proteomes" id="UP001324993">
    <property type="component" value="Chromosome"/>
</dbReference>
<dbReference type="InterPro" id="IPR000843">
    <property type="entry name" value="HTH_LacI"/>
</dbReference>
<dbReference type="Gene3D" id="1.10.260.40">
    <property type="entry name" value="lambda repressor-like DNA-binding domains"/>
    <property type="match status" value="1"/>
</dbReference>
<reference evidence="5 6" key="1">
    <citation type="submission" date="2023-11" db="EMBL/GenBank/DDBJ databases">
        <title>Coraliomargarita sp. nov., isolated from marine algae.</title>
        <authorList>
            <person name="Lee J.K."/>
            <person name="Baek J.H."/>
            <person name="Kim J.M."/>
            <person name="Choi D.G."/>
            <person name="Jeon C.O."/>
        </authorList>
    </citation>
    <scope>NUCLEOTIDE SEQUENCE [LARGE SCALE GENOMIC DNA]</scope>
    <source>
        <strain evidence="5 6">J2-16</strain>
    </source>
</reference>
<accession>A0ABZ0RNM8</accession>